<organism evidence="1 2">
    <name type="scientific">Protea cynaroides</name>
    <dbReference type="NCBI Taxonomy" id="273540"/>
    <lineage>
        <taxon>Eukaryota</taxon>
        <taxon>Viridiplantae</taxon>
        <taxon>Streptophyta</taxon>
        <taxon>Embryophyta</taxon>
        <taxon>Tracheophyta</taxon>
        <taxon>Spermatophyta</taxon>
        <taxon>Magnoliopsida</taxon>
        <taxon>Proteales</taxon>
        <taxon>Proteaceae</taxon>
        <taxon>Protea</taxon>
    </lineage>
</organism>
<accession>A0A9Q0QZ53</accession>
<protein>
    <submittedName>
        <fullName evidence="1">Uncharacterized protein</fullName>
    </submittedName>
</protein>
<sequence>MKEEKTTTLLGLPLQKKAFNDCTLPEHTTVAIEINLPVVSKERPSLHCEEWRKETIISFPVKKVETKIAAKLLFPGNQGNANPIPVDPADPLVYIFSSKLMFLLSF</sequence>
<name>A0A9Q0QZ53_9MAGN</name>
<comment type="caution">
    <text evidence="1">The sequence shown here is derived from an EMBL/GenBank/DDBJ whole genome shotgun (WGS) entry which is preliminary data.</text>
</comment>
<dbReference type="AlphaFoldDB" id="A0A9Q0QZ53"/>
<keyword evidence="2" id="KW-1185">Reference proteome</keyword>
<evidence type="ECO:0000313" key="2">
    <source>
        <dbReference type="Proteomes" id="UP001141806"/>
    </source>
</evidence>
<evidence type="ECO:0000313" key="1">
    <source>
        <dbReference type="EMBL" id="KAJ4977025.1"/>
    </source>
</evidence>
<dbReference type="Proteomes" id="UP001141806">
    <property type="component" value="Unassembled WGS sequence"/>
</dbReference>
<dbReference type="EMBL" id="JAMYWD010000003">
    <property type="protein sequence ID" value="KAJ4977025.1"/>
    <property type="molecule type" value="Genomic_DNA"/>
</dbReference>
<proteinExistence type="predicted"/>
<reference evidence="1" key="1">
    <citation type="journal article" date="2023" name="Plant J.">
        <title>The genome of the king protea, Protea cynaroides.</title>
        <authorList>
            <person name="Chang J."/>
            <person name="Duong T.A."/>
            <person name="Schoeman C."/>
            <person name="Ma X."/>
            <person name="Roodt D."/>
            <person name="Barker N."/>
            <person name="Li Z."/>
            <person name="Van de Peer Y."/>
            <person name="Mizrachi E."/>
        </authorList>
    </citation>
    <scope>NUCLEOTIDE SEQUENCE</scope>
    <source>
        <tissue evidence="1">Young leaves</tissue>
    </source>
</reference>
<gene>
    <name evidence="1" type="ORF">NE237_002131</name>
</gene>